<protein>
    <recommendedName>
        <fullName evidence="4">tRNA nuclease CdiA C-terminal domain-containing protein</fullName>
    </recommendedName>
</protein>
<feature type="region of interest" description="Disordered" evidence="1">
    <location>
        <begin position="288"/>
        <end position="309"/>
    </location>
</feature>
<organism evidence="2 3">
    <name type="scientific">Trueperella abortisuis</name>
    <dbReference type="NCBI Taxonomy" id="445930"/>
    <lineage>
        <taxon>Bacteria</taxon>
        <taxon>Bacillati</taxon>
        <taxon>Actinomycetota</taxon>
        <taxon>Actinomycetes</taxon>
        <taxon>Actinomycetales</taxon>
        <taxon>Actinomycetaceae</taxon>
        <taxon>Trueperella</taxon>
    </lineage>
</organism>
<dbReference type="RefSeq" id="WP_307635103.1">
    <property type="nucleotide sequence ID" value="NZ_JAUSQL010000001.1"/>
</dbReference>
<dbReference type="Pfam" id="PF25310">
    <property type="entry name" value="VG15"/>
    <property type="match status" value="1"/>
</dbReference>
<dbReference type="InterPro" id="IPR057369">
    <property type="entry name" value="VG15"/>
</dbReference>
<reference evidence="2 3" key="1">
    <citation type="submission" date="2023-07" db="EMBL/GenBank/DDBJ databases">
        <title>Sequencing the genomes of 1000 actinobacteria strains.</title>
        <authorList>
            <person name="Klenk H.-P."/>
        </authorList>
    </citation>
    <scope>NUCLEOTIDE SEQUENCE [LARGE SCALE GENOMIC DNA]</scope>
    <source>
        <strain evidence="2 3">DSM 19515</strain>
    </source>
</reference>
<proteinExistence type="predicted"/>
<dbReference type="Proteomes" id="UP001230145">
    <property type="component" value="Unassembled WGS sequence"/>
</dbReference>
<gene>
    <name evidence="2" type="ORF">J2S45_001684</name>
</gene>
<evidence type="ECO:0000313" key="3">
    <source>
        <dbReference type="Proteomes" id="UP001230145"/>
    </source>
</evidence>
<evidence type="ECO:0000256" key="1">
    <source>
        <dbReference type="SAM" id="MobiDB-lite"/>
    </source>
</evidence>
<evidence type="ECO:0008006" key="4">
    <source>
        <dbReference type="Google" id="ProtNLM"/>
    </source>
</evidence>
<name>A0ABT9PJV8_9ACTO</name>
<comment type="caution">
    <text evidence="2">The sequence shown here is derived from an EMBL/GenBank/DDBJ whole genome shotgun (WGS) entry which is preliminary data.</text>
</comment>
<sequence>MAKTQAGRELTDTHRRDQVILRATIEQAATALDGLMDLDNLTGSFPRWFVGRSVLANAGVDTSARLAGAYVAEYGLAEAGVELVAGAPEFDQQRIAREAYTDTVVMTKARIAAGMSPEEAWRIQSAITYGKLGQLVLDAGRQTITTSSFKYSGRRGRWRRVSDGAPCAFCAMLVGRGPVYQEQSVQFRAHNHCGCTAELVLHEWEPTEEEALYRASYMQAALDAEEEFGRSWARTAAGENQILARMRRNNPGLFNDGVFAKDSQFRSPAWVKAKESTRCRREKIKLATGLGGGGAKPPKLPNGNSESSDGYSNLARALDLAPDAKLIHEPMREGTNSFRAPTAASIPAKRIAPATDPWRYFEKDTRTVAEHFARHVDIGLYSIQEASGPGADKIKSPDAIFETFAETIEFKLQKSAKLDNFKTSLGRSRSQSENLAFLTNAEVSDDRLETLLREYVSRYGHGHRVVIGMSQSGKVVYWVNDRR</sequence>
<evidence type="ECO:0000313" key="2">
    <source>
        <dbReference type="EMBL" id="MDP9833005.1"/>
    </source>
</evidence>
<accession>A0ABT9PJV8</accession>
<dbReference type="EMBL" id="JAUSQL010000001">
    <property type="protein sequence ID" value="MDP9833005.1"/>
    <property type="molecule type" value="Genomic_DNA"/>
</dbReference>
<keyword evidence="3" id="KW-1185">Reference proteome</keyword>